<dbReference type="InterPro" id="IPR004322">
    <property type="entry name" value="Plasmid_replicase_bac"/>
</dbReference>
<accession>A0A934T3R4</accession>
<feature type="domain" description="Primase C-terminal 1" evidence="1">
    <location>
        <begin position="186"/>
        <end position="251"/>
    </location>
</feature>
<keyword evidence="3" id="KW-1185">Reference proteome</keyword>
<dbReference type="AlphaFoldDB" id="A0A934T3R4"/>
<evidence type="ECO:0000313" key="2">
    <source>
        <dbReference type="EMBL" id="MBK4739199.1"/>
    </source>
</evidence>
<dbReference type="Proteomes" id="UP000622890">
    <property type="component" value="Unassembled WGS sequence"/>
</dbReference>
<gene>
    <name evidence="2" type="ORF">JJB74_31790</name>
</gene>
<protein>
    <submittedName>
        <fullName evidence="2">Replication initiation protein</fullName>
    </submittedName>
</protein>
<dbReference type="EMBL" id="JAEPBG010000043">
    <property type="protein sequence ID" value="MBK4739199.1"/>
    <property type="molecule type" value="Genomic_DNA"/>
</dbReference>
<evidence type="ECO:0000259" key="1">
    <source>
        <dbReference type="Pfam" id="PF08708"/>
    </source>
</evidence>
<proteinExistence type="predicted"/>
<dbReference type="Gene3D" id="1.10.340.50">
    <property type="match status" value="1"/>
</dbReference>
<reference evidence="2" key="1">
    <citation type="submission" date="2021-01" db="EMBL/GenBank/DDBJ databases">
        <title>Genome sequence of strain Noviherbaspirillum sp. DKR-6.</title>
        <authorList>
            <person name="Chaudhary D.K."/>
        </authorList>
    </citation>
    <scope>NUCLEOTIDE SEQUENCE</scope>
    <source>
        <strain evidence="2">DKR-6</strain>
    </source>
</reference>
<organism evidence="2 3">
    <name type="scientific">Noviherbaspirillum pedocola</name>
    <dbReference type="NCBI Taxonomy" id="2801341"/>
    <lineage>
        <taxon>Bacteria</taxon>
        <taxon>Pseudomonadati</taxon>
        <taxon>Pseudomonadota</taxon>
        <taxon>Betaproteobacteria</taxon>
        <taxon>Burkholderiales</taxon>
        <taxon>Oxalobacteraceae</taxon>
        <taxon>Noviherbaspirillum</taxon>
    </lineage>
</organism>
<comment type="caution">
    <text evidence="2">The sequence shown here is derived from an EMBL/GenBank/DDBJ whole genome shotgun (WGS) entry which is preliminary data.</text>
</comment>
<dbReference type="Pfam" id="PF03090">
    <property type="entry name" value="Replicase"/>
    <property type="match status" value="1"/>
</dbReference>
<sequence>MLSTDKVRADPPAQLSLFTSERLPHRPYCTDDYETGTWPRQLSNALQKRYIQPNPPAVRFRLLFDVDRRGGAHAWMDASLAAPNWAATNPANGHAHLCYEIDIPIAVDPFVERAPVRFAAAIECAYRESMGADAGYSGHLCKNPTHSHWITTTFRQDGYSLQELSEYIPDLNRFNDKRRKLPEYGLGRNVTLFNRLRLWSYKAINEHRGGDFDAWHGLVQDKARAYNDFASPMDWNEVKHTAKSVATWVWRHAPASAIRFSRLQAERGSARHERFKEEHGIVAYEREQAKAALAGAGAKRARTEAKIREAVAVLTERGERVSMRALASLTGMGKSAIAEAYKRLFPVPEVSG</sequence>
<evidence type="ECO:0000313" key="3">
    <source>
        <dbReference type="Proteomes" id="UP000622890"/>
    </source>
</evidence>
<dbReference type="InterPro" id="IPR014820">
    <property type="entry name" value="PriCT_1"/>
</dbReference>
<dbReference type="RefSeq" id="WP_200598569.1">
    <property type="nucleotide sequence ID" value="NZ_JAEPBG010000043.1"/>
</dbReference>
<name>A0A934T3R4_9BURK</name>
<dbReference type="Pfam" id="PF08708">
    <property type="entry name" value="PriCT_1"/>
    <property type="match status" value="1"/>
</dbReference>